<dbReference type="PANTHER" id="PTHR21342">
    <property type="entry name" value="PHOSPHOPANTETHEINE ADENYLYLTRANSFERASE"/>
    <property type="match status" value="1"/>
</dbReference>
<gene>
    <name evidence="9 11" type="primary">coaD</name>
    <name evidence="11" type="ORF">N5W20_08515</name>
</gene>
<dbReference type="EC" id="2.7.7.3" evidence="9"/>
<dbReference type="Pfam" id="PF01467">
    <property type="entry name" value="CTP_transf_like"/>
    <property type="match status" value="1"/>
</dbReference>
<dbReference type="GO" id="GO:0004595">
    <property type="term" value="F:pantetheine-phosphate adenylyltransferase activity"/>
    <property type="evidence" value="ECO:0007669"/>
    <property type="project" value="UniProtKB-EC"/>
</dbReference>
<evidence type="ECO:0000256" key="3">
    <source>
        <dbReference type="ARBA" id="ARBA00022695"/>
    </source>
</evidence>
<comment type="subcellular location">
    <subcellularLocation>
        <location evidence="9">Cytoplasm</location>
    </subcellularLocation>
</comment>
<keyword evidence="1 9" id="KW-0963">Cytoplasm</keyword>
<feature type="binding site" evidence="9">
    <location>
        <begin position="13"/>
        <end position="14"/>
    </location>
    <ligand>
        <name>ATP</name>
        <dbReference type="ChEBI" id="CHEBI:30616"/>
    </ligand>
</feature>
<dbReference type="NCBIfam" id="TIGR01510">
    <property type="entry name" value="coaD_prev_kdtB"/>
    <property type="match status" value="1"/>
</dbReference>
<comment type="pathway">
    <text evidence="9">Cofactor biosynthesis; coenzyme A biosynthesis; CoA from (R)-pantothenate: step 4/5.</text>
</comment>
<evidence type="ECO:0000256" key="9">
    <source>
        <dbReference type="HAMAP-Rule" id="MF_00151"/>
    </source>
</evidence>
<proteinExistence type="inferred from homology"/>
<evidence type="ECO:0000313" key="11">
    <source>
        <dbReference type="EMBL" id="UYH51119.1"/>
    </source>
</evidence>
<feature type="binding site" evidence="9">
    <location>
        <position position="81"/>
    </location>
    <ligand>
        <name>substrate</name>
    </ligand>
</feature>
<feature type="site" description="Transition state stabilizer" evidence="9">
    <location>
        <position position="21"/>
    </location>
</feature>
<sequence length="167" mass="18156">MSMGDRIGFYPGTFDPITLGHLDIIRRALIFMDKVIIGVAPNSGKNPLLPLEMRLNLASQAIAAAKIDAGRVEIVTFDGLLVDAVARHGAGVILRGLRSNADFDYEAQLAEANRKLLPTVETVFILSAPETRLTASRIVREIARLKGDIHPFVPDIVADAVKQFLKA</sequence>
<dbReference type="Gene3D" id="3.40.50.620">
    <property type="entry name" value="HUPs"/>
    <property type="match status" value="1"/>
</dbReference>
<feature type="binding site" evidence="9">
    <location>
        <begin position="96"/>
        <end position="98"/>
    </location>
    <ligand>
        <name>ATP</name>
        <dbReference type="ChEBI" id="CHEBI:30616"/>
    </ligand>
</feature>
<comment type="subunit">
    <text evidence="9">Homohexamer.</text>
</comment>
<feature type="binding site" evidence="9">
    <location>
        <begin position="131"/>
        <end position="137"/>
    </location>
    <ligand>
        <name>ATP</name>
        <dbReference type="ChEBI" id="CHEBI:30616"/>
    </ligand>
</feature>
<comment type="function">
    <text evidence="9">Reversibly transfers an adenylyl group from ATP to 4'-phosphopantetheine, yielding dephospho-CoA (dPCoA) and pyrophosphate.</text>
</comment>
<dbReference type="InterPro" id="IPR004821">
    <property type="entry name" value="Cyt_trans-like"/>
</dbReference>
<organism evidence="11 12">
    <name type="scientific">Candidatus Kirkpatrickella diaphorinae</name>
    <dbReference type="NCBI Taxonomy" id="2984322"/>
    <lineage>
        <taxon>Bacteria</taxon>
        <taxon>Pseudomonadati</taxon>
        <taxon>Pseudomonadota</taxon>
        <taxon>Alphaproteobacteria</taxon>
        <taxon>Acetobacterales</taxon>
        <taxon>Acetobacteraceae</taxon>
        <taxon>Candidatus Kirkpatrickella</taxon>
    </lineage>
</organism>
<comment type="similarity">
    <text evidence="9">Belongs to the bacterial CoaD family.</text>
</comment>
<name>A0ABY6GIN8_9PROT</name>
<keyword evidence="3 9" id="KW-0548">Nucleotidyltransferase</keyword>
<protein>
    <recommendedName>
        <fullName evidence="9">Phosphopantetheine adenylyltransferase</fullName>
        <ecNumber evidence="9">2.7.7.3</ecNumber>
    </recommendedName>
    <alternativeName>
        <fullName evidence="9">Dephospho-CoA pyrophosphorylase</fullName>
    </alternativeName>
    <alternativeName>
        <fullName evidence="9">Pantetheine-phosphate adenylyltransferase</fullName>
        <shortName evidence="9">PPAT</shortName>
    </alternativeName>
</protein>
<dbReference type="SUPFAM" id="SSF52374">
    <property type="entry name" value="Nucleotidylyl transferase"/>
    <property type="match status" value="1"/>
</dbReference>
<dbReference type="CDD" id="cd02163">
    <property type="entry name" value="PPAT"/>
    <property type="match status" value="1"/>
</dbReference>
<keyword evidence="4 9" id="KW-0547">Nucleotide-binding</keyword>
<accession>A0ABY6GIN8</accession>
<feature type="binding site" evidence="9">
    <location>
        <position position="106"/>
    </location>
    <ligand>
        <name>ATP</name>
        <dbReference type="ChEBI" id="CHEBI:30616"/>
    </ligand>
</feature>
<dbReference type="PANTHER" id="PTHR21342:SF1">
    <property type="entry name" value="PHOSPHOPANTETHEINE ADENYLYLTRANSFERASE"/>
    <property type="match status" value="1"/>
</dbReference>
<keyword evidence="5 9" id="KW-0067">ATP-binding</keyword>
<reference evidence="11" key="1">
    <citation type="submission" date="2022-10" db="EMBL/GenBank/DDBJ databases">
        <title>Candidatus Kirkpatrella diaphorinas gen. nov., sp. nov., an uncultured endosymbiont identified in a population of Diaphorina citri from Hawaii.</title>
        <authorList>
            <person name="Henry E.M."/>
            <person name="Carlson C.R."/>
            <person name="Kuo Y.-W."/>
        </authorList>
    </citation>
    <scope>NUCLEOTIDE SEQUENCE</scope>
    <source>
        <strain evidence="11">CADCRV1</strain>
    </source>
</reference>
<evidence type="ECO:0000256" key="1">
    <source>
        <dbReference type="ARBA" id="ARBA00022490"/>
    </source>
</evidence>
<dbReference type="PRINTS" id="PR01020">
    <property type="entry name" value="LPSBIOSNTHSS"/>
</dbReference>
<evidence type="ECO:0000256" key="4">
    <source>
        <dbReference type="ARBA" id="ARBA00022741"/>
    </source>
</evidence>
<dbReference type="RefSeq" id="WP_319806713.1">
    <property type="nucleotide sequence ID" value="NZ_CP107052.1"/>
</dbReference>
<comment type="catalytic activity">
    <reaction evidence="8 9">
        <text>(R)-4'-phosphopantetheine + ATP + H(+) = 3'-dephospho-CoA + diphosphate</text>
        <dbReference type="Rhea" id="RHEA:19801"/>
        <dbReference type="ChEBI" id="CHEBI:15378"/>
        <dbReference type="ChEBI" id="CHEBI:30616"/>
        <dbReference type="ChEBI" id="CHEBI:33019"/>
        <dbReference type="ChEBI" id="CHEBI:57328"/>
        <dbReference type="ChEBI" id="CHEBI:61723"/>
        <dbReference type="EC" id="2.7.7.3"/>
    </reaction>
</comment>
<feature type="domain" description="Cytidyltransferase-like" evidence="10">
    <location>
        <begin position="9"/>
        <end position="141"/>
    </location>
</feature>
<keyword evidence="6 9" id="KW-0460">Magnesium</keyword>
<keyword evidence="7 9" id="KW-0173">Coenzyme A biosynthesis</keyword>
<evidence type="ECO:0000256" key="5">
    <source>
        <dbReference type="ARBA" id="ARBA00022840"/>
    </source>
</evidence>
<dbReference type="HAMAP" id="MF_00151">
    <property type="entry name" value="PPAT_bact"/>
    <property type="match status" value="1"/>
</dbReference>
<evidence type="ECO:0000313" key="12">
    <source>
        <dbReference type="Proteomes" id="UP001163831"/>
    </source>
</evidence>
<keyword evidence="12" id="KW-1185">Reference proteome</keyword>
<dbReference type="NCBIfam" id="TIGR00125">
    <property type="entry name" value="cyt_tran_rel"/>
    <property type="match status" value="1"/>
</dbReference>
<dbReference type="Proteomes" id="UP001163831">
    <property type="component" value="Chromosome"/>
</dbReference>
<feature type="binding site" evidence="9">
    <location>
        <position position="13"/>
    </location>
    <ligand>
        <name>substrate</name>
    </ligand>
</feature>
<feature type="binding site" evidence="9">
    <location>
        <position position="95"/>
    </location>
    <ligand>
        <name>substrate</name>
    </ligand>
</feature>
<feature type="binding site" evidence="9">
    <location>
        <position position="45"/>
    </location>
    <ligand>
        <name>substrate</name>
    </ligand>
</feature>
<evidence type="ECO:0000259" key="10">
    <source>
        <dbReference type="Pfam" id="PF01467"/>
    </source>
</evidence>
<evidence type="ECO:0000256" key="2">
    <source>
        <dbReference type="ARBA" id="ARBA00022679"/>
    </source>
</evidence>
<dbReference type="InterPro" id="IPR014729">
    <property type="entry name" value="Rossmann-like_a/b/a_fold"/>
</dbReference>
<dbReference type="EMBL" id="CP107052">
    <property type="protein sequence ID" value="UYH51119.1"/>
    <property type="molecule type" value="Genomic_DNA"/>
</dbReference>
<evidence type="ECO:0000256" key="8">
    <source>
        <dbReference type="ARBA" id="ARBA00029346"/>
    </source>
</evidence>
<keyword evidence="2 9" id="KW-0808">Transferase</keyword>
<evidence type="ECO:0000256" key="6">
    <source>
        <dbReference type="ARBA" id="ARBA00022842"/>
    </source>
</evidence>
<feature type="binding site" evidence="9">
    <location>
        <position position="21"/>
    </location>
    <ligand>
        <name>ATP</name>
        <dbReference type="ChEBI" id="CHEBI:30616"/>
    </ligand>
</feature>
<evidence type="ECO:0000256" key="7">
    <source>
        <dbReference type="ARBA" id="ARBA00022993"/>
    </source>
</evidence>
<comment type="cofactor">
    <cofactor evidence="9">
        <name>Mg(2+)</name>
        <dbReference type="ChEBI" id="CHEBI:18420"/>
    </cofactor>
</comment>
<dbReference type="InterPro" id="IPR001980">
    <property type="entry name" value="PPAT"/>
</dbReference>